<accession>A0AC35U1R5</accession>
<proteinExistence type="predicted"/>
<evidence type="ECO:0000313" key="1">
    <source>
        <dbReference type="Proteomes" id="UP000095286"/>
    </source>
</evidence>
<name>A0AC35U1R5_9BILA</name>
<protein>
    <submittedName>
        <fullName evidence="2">Secreted protein</fullName>
    </submittedName>
</protein>
<evidence type="ECO:0000313" key="2">
    <source>
        <dbReference type="WBParaSite" id="RSKR_0000664800.1"/>
    </source>
</evidence>
<dbReference type="Proteomes" id="UP000095286">
    <property type="component" value="Unplaced"/>
</dbReference>
<reference evidence="2" key="1">
    <citation type="submission" date="2016-11" db="UniProtKB">
        <authorList>
            <consortium name="WormBaseParasite"/>
        </authorList>
    </citation>
    <scope>IDENTIFICATION</scope>
    <source>
        <strain evidence="2">KR3021</strain>
    </source>
</reference>
<dbReference type="WBParaSite" id="RSKR_0000664800.1">
    <property type="protein sequence ID" value="RSKR_0000664800.1"/>
    <property type="gene ID" value="RSKR_0000664800"/>
</dbReference>
<organism evidence="1 2">
    <name type="scientific">Rhabditophanes sp. KR3021</name>
    <dbReference type="NCBI Taxonomy" id="114890"/>
    <lineage>
        <taxon>Eukaryota</taxon>
        <taxon>Metazoa</taxon>
        <taxon>Ecdysozoa</taxon>
        <taxon>Nematoda</taxon>
        <taxon>Chromadorea</taxon>
        <taxon>Rhabditida</taxon>
        <taxon>Tylenchina</taxon>
        <taxon>Panagrolaimomorpha</taxon>
        <taxon>Strongyloidoidea</taxon>
        <taxon>Alloionematidae</taxon>
        <taxon>Rhabditophanes</taxon>
    </lineage>
</organism>
<sequence length="139" mass="16163">MSTLLRVLFIILMSSTLVYSFAVINRPLHSDGSVHTRRNDKNFDQQTINRFDDYIKQSFSNYDGQMLYQDKTKSSRICFFTPIQCRLSNVPKIHQITPTQIKKGPIQEVVTQSMKNQLAANLAQLSKFERLFKKSYSAY</sequence>